<evidence type="ECO:0000256" key="3">
    <source>
        <dbReference type="ARBA" id="ARBA00022475"/>
    </source>
</evidence>
<gene>
    <name evidence="9 10" type="primary">secE</name>
    <name evidence="10" type="ORF">DPRO_3951</name>
</gene>
<keyword evidence="3 9" id="KW-1003">Cell membrane</keyword>
<dbReference type="NCBIfam" id="TIGR00964">
    <property type="entry name" value="secE_bact"/>
    <property type="match status" value="1"/>
</dbReference>
<dbReference type="InterPro" id="IPR005807">
    <property type="entry name" value="SecE_bac"/>
</dbReference>
<dbReference type="HAMAP" id="MF_00422">
    <property type="entry name" value="SecE"/>
    <property type="match status" value="1"/>
</dbReference>
<evidence type="ECO:0000256" key="4">
    <source>
        <dbReference type="ARBA" id="ARBA00022692"/>
    </source>
</evidence>
<evidence type="ECO:0000256" key="2">
    <source>
        <dbReference type="ARBA" id="ARBA00022448"/>
    </source>
</evidence>
<dbReference type="InterPro" id="IPR001901">
    <property type="entry name" value="Translocase_SecE/Sec61-g"/>
</dbReference>
<evidence type="ECO:0000256" key="7">
    <source>
        <dbReference type="ARBA" id="ARBA00023010"/>
    </source>
</evidence>
<dbReference type="InterPro" id="IPR038379">
    <property type="entry name" value="SecE_sf"/>
</dbReference>
<feature type="transmembrane region" description="Helical" evidence="9">
    <location>
        <begin position="51"/>
        <end position="71"/>
    </location>
</feature>
<dbReference type="GO" id="GO:0008320">
    <property type="term" value="F:protein transmembrane transporter activity"/>
    <property type="evidence" value="ECO:0007669"/>
    <property type="project" value="UniProtKB-UniRule"/>
</dbReference>
<keyword evidence="2 9" id="KW-0813">Transport</keyword>
<proteinExistence type="inferred from homology"/>
<evidence type="ECO:0000256" key="6">
    <source>
        <dbReference type="ARBA" id="ARBA00022989"/>
    </source>
</evidence>
<dbReference type="EMBL" id="LT907975">
    <property type="protein sequence ID" value="SOB60870.1"/>
    <property type="molecule type" value="Genomic_DNA"/>
</dbReference>
<keyword evidence="4 9" id="KW-0812">Transmembrane</keyword>
<comment type="subcellular location">
    <subcellularLocation>
        <location evidence="9">Cell membrane</location>
        <topology evidence="9">Single-pass membrane protein</topology>
    </subcellularLocation>
    <subcellularLocation>
        <location evidence="1">Membrane</location>
    </subcellularLocation>
</comment>
<keyword evidence="8 9" id="KW-0472">Membrane</keyword>
<dbReference type="AlphaFoldDB" id="A0A2C8FEE6"/>
<dbReference type="OrthoDB" id="9812738at2"/>
<evidence type="ECO:0000313" key="11">
    <source>
        <dbReference type="Proteomes" id="UP000219215"/>
    </source>
</evidence>
<organism evidence="10 11">
    <name type="scientific">Pseudodesulfovibrio profundus</name>
    <dbReference type="NCBI Taxonomy" id="57320"/>
    <lineage>
        <taxon>Bacteria</taxon>
        <taxon>Pseudomonadati</taxon>
        <taxon>Thermodesulfobacteriota</taxon>
        <taxon>Desulfovibrionia</taxon>
        <taxon>Desulfovibrionales</taxon>
        <taxon>Desulfovibrionaceae</taxon>
    </lineage>
</organism>
<evidence type="ECO:0000256" key="5">
    <source>
        <dbReference type="ARBA" id="ARBA00022927"/>
    </source>
</evidence>
<keyword evidence="11" id="KW-1185">Reference proteome</keyword>
<protein>
    <recommendedName>
        <fullName evidence="9">Protein translocase subunit SecE</fullName>
    </recommendedName>
</protein>
<sequence length="85" mass="9142">MAKKKSKKAAEKQAAQATATGPVGKVKELIQFFEESKVEIKKVVWPTRKETISTCVAVLVVSVVIALYLGVVDLALSKVVEAILS</sequence>
<dbReference type="GO" id="GO:0005886">
    <property type="term" value="C:plasma membrane"/>
    <property type="evidence" value="ECO:0007669"/>
    <property type="project" value="UniProtKB-SubCell"/>
</dbReference>
<accession>A0A2C8FEE6</accession>
<keyword evidence="6 9" id="KW-1133">Transmembrane helix</keyword>
<dbReference type="Gene3D" id="1.20.5.1030">
    <property type="entry name" value="Preprotein translocase secy subunit"/>
    <property type="match status" value="1"/>
</dbReference>
<dbReference type="GO" id="GO:0009306">
    <property type="term" value="P:protein secretion"/>
    <property type="evidence" value="ECO:0007669"/>
    <property type="project" value="UniProtKB-UniRule"/>
</dbReference>
<dbReference type="PANTHER" id="PTHR33910:SF1">
    <property type="entry name" value="PROTEIN TRANSLOCASE SUBUNIT SECE"/>
    <property type="match status" value="1"/>
</dbReference>
<comment type="subunit">
    <text evidence="9">Component of the Sec protein translocase complex. Heterotrimer consisting of SecY, SecE and SecG subunits. The heterotrimers can form oligomers, although 1 heterotrimer is thought to be able to translocate proteins. Interacts with the ribosome. Interacts with SecDF, and other proteins may be involved. Interacts with SecA.</text>
</comment>
<name>A0A2C8FEE6_9BACT</name>
<dbReference type="KEGG" id="pprf:DPRO_3951"/>
<dbReference type="GO" id="GO:0065002">
    <property type="term" value="P:intracellular protein transmembrane transport"/>
    <property type="evidence" value="ECO:0007669"/>
    <property type="project" value="UniProtKB-UniRule"/>
</dbReference>
<dbReference type="PROSITE" id="PS01067">
    <property type="entry name" value="SECE_SEC61G"/>
    <property type="match status" value="1"/>
</dbReference>
<keyword evidence="5 9" id="KW-0653">Protein transport</keyword>
<evidence type="ECO:0000256" key="8">
    <source>
        <dbReference type="ARBA" id="ARBA00023136"/>
    </source>
</evidence>
<reference evidence="11" key="1">
    <citation type="submission" date="2017-09" db="EMBL/GenBank/DDBJ databases">
        <authorList>
            <person name="Regsiter A."/>
            <person name="William W."/>
        </authorList>
    </citation>
    <scope>NUCLEOTIDE SEQUENCE [LARGE SCALE GENOMIC DNA]</scope>
    <source>
        <strain evidence="11">500-1</strain>
    </source>
</reference>
<dbReference type="Proteomes" id="UP000219215">
    <property type="component" value="Chromosome DPRO"/>
</dbReference>
<dbReference type="PANTHER" id="PTHR33910">
    <property type="entry name" value="PROTEIN TRANSLOCASE SUBUNIT SECE"/>
    <property type="match status" value="1"/>
</dbReference>
<dbReference type="GO" id="GO:0006605">
    <property type="term" value="P:protein targeting"/>
    <property type="evidence" value="ECO:0007669"/>
    <property type="project" value="UniProtKB-UniRule"/>
</dbReference>
<dbReference type="GO" id="GO:0043952">
    <property type="term" value="P:protein transport by the Sec complex"/>
    <property type="evidence" value="ECO:0007669"/>
    <property type="project" value="UniProtKB-UniRule"/>
</dbReference>
<dbReference type="RefSeq" id="WP_097013536.1">
    <property type="nucleotide sequence ID" value="NZ_LT907975.1"/>
</dbReference>
<evidence type="ECO:0000256" key="1">
    <source>
        <dbReference type="ARBA" id="ARBA00004370"/>
    </source>
</evidence>
<comment type="similarity">
    <text evidence="9">Belongs to the SecE/SEC61-gamma family.</text>
</comment>
<evidence type="ECO:0000256" key="9">
    <source>
        <dbReference type="HAMAP-Rule" id="MF_00422"/>
    </source>
</evidence>
<evidence type="ECO:0000313" key="10">
    <source>
        <dbReference type="EMBL" id="SOB60870.1"/>
    </source>
</evidence>
<comment type="function">
    <text evidence="9">Essential subunit of the Sec protein translocation channel SecYEG. Clamps together the 2 halves of SecY. May contact the channel plug during translocation.</text>
</comment>
<keyword evidence="7 9" id="KW-0811">Translocation</keyword>
<dbReference type="Pfam" id="PF00584">
    <property type="entry name" value="SecE"/>
    <property type="match status" value="1"/>
</dbReference>